<comment type="caution">
    <text evidence="12">The sequence shown here is derived from an EMBL/GenBank/DDBJ whole genome shotgun (WGS) entry which is preliminary data.</text>
</comment>
<feature type="transmembrane region" description="Helical" evidence="8">
    <location>
        <begin position="133"/>
        <end position="155"/>
    </location>
</feature>
<evidence type="ECO:0000313" key="14">
    <source>
        <dbReference type="Proteomes" id="UP000655994"/>
    </source>
</evidence>
<dbReference type="Pfam" id="PF00005">
    <property type="entry name" value="ABC_tran"/>
    <property type="match status" value="1"/>
</dbReference>
<dbReference type="InterPro" id="IPR017871">
    <property type="entry name" value="ABC_transporter-like_CS"/>
</dbReference>
<keyword evidence="3" id="KW-0547">Nucleotide-binding</keyword>
<proteinExistence type="predicted"/>
<feature type="domain" description="ABC transmembrane type-1" evidence="10">
    <location>
        <begin position="24"/>
        <end position="287"/>
    </location>
</feature>
<evidence type="ECO:0000256" key="6">
    <source>
        <dbReference type="ARBA" id="ARBA00023136"/>
    </source>
</evidence>
<feature type="transmembrane region" description="Helical" evidence="8">
    <location>
        <begin position="248"/>
        <end position="269"/>
    </location>
</feature>
<name>A0A8I1G8N8_9GAMM</name>
<dbReference type="PROSITE" id="PS50893">
    <property type="entry name" value="ABC_TRANSPORTER_2"/>
    <property type="match status" value="1"/>
</dbReference>
<dbReference type="InterPro" id="IPR011527">
    <property type="entry name" value="ABC1_TM_dom"/>
</dbReference>
<dbReference type="EMBL" id="JAEMOP010000002">
    <property type="protein sequence ID" value="MBJ7315655.1"/>
    <property type="molecule type" value="Genomic_DNA"/>
</dbReference>
<feature type="domain" description="ABC transporter" evidence="9">
    <location>
        <begin position="342"/>
        <end position="545"/>
    </location>
</feature>
<evidence type="ECO:0000313" key="11">
    <source>
        <dbReference type="EMBL" id="MBJ7266732.1"/>
    </source>
</evidence>
<feature type="transmembrane region" description="Helical" evidence="8">
    <location>
        <begin position="161"/>
        <end position="182"/>
    </location>
</feature>
<dbReference type="GO" id="GO:0015421">
    <property type="term" value="F:ABC-type oligopeptide transporter activity"/>
    <property type="evidence" value="ECO:0007669"/>
    <property type="project" value="TreeGrafter"/>
</dbReference>
<dbReference type="InterPro" id="IPR027417">
    <property type="entry name" value="P-loop_NTPase"/>
</dbReference>
<dbReference type="EMBL" id="JAEMOS010000020">
    <property type="protein sequence ID" value="MBJ7266732.1"/>
    <property type="molecule type" value="Genomic_DNA"/>
</dbReference>
<evidence type="ECO:0000259" key="10">
    <source>
        <dbReference type="PROSITE" id="PS50929"/>
    </source>
</evidence>
<dbReference type="AlphaFoldDB" id="A0A8I1G8N8"/>
<evidence type="ECO:0000256" key="1">
    <source>
        <dbReference type="ARBA" id="ARBA00004651"/>
    </source>
</evidence>
<reference evidence="12 14" key="1">
    <citation type="submission" date="2020-09" db="EMBL/GenBank/DDBJ databases">
        <title>Draft Genomes of Bacterial Isolates from North Pond Shallow Sediments.</title>
        <authorList>
            <person name="Kiel Reese B."/>
            <person name="Mullis M."/>
            <person name="Weisend R.E."/>
        </authorList>
    </citation>
    <scope>NUCLEOTIDE SEQUENCE</scope>
    <source>
        <strain evidence="12">KJE-2</strain>
        <strain evidence="11 14">KJE-3</strain>
    </source>
</reference>
<dbReference type="SMART" id="SM00382">
    <property type="entry name" value="AAA"/>
    <property type="match status" value="1"/>
</dbReference>
<dbReference type="PANTHER" id="PTHR43394">
    <property type="entry name" value="ATP-DEPENDENT PERMEASE MDL1, MITOCHONDRIAL"/>
    <property type="match status" value="1"/>
</dbReference>
<dbReference type="Proteomes" id="UP000655994">
    <property type="component" value="Unassembled WGS sequence"/>
</dbReference>
<protein>
    <submittedName>
        <fullName evidence="12">ATP-binding cassette domain-containing protein</fullName>
    </submittedName>
</protein>
<dbReference type="InterPro" id="IPR003593">
    <property type="entry name" value="AAA+_ATPase"/>
</dbReference>
<dbReference type="GO" id="GO:0016887">
    <property type="term" value="F:ATP hydrolysis activity"/>
    <property type="evidence" value="ECO:0007669"/>
    <property type="project" value="InterPro"/>
</dbReference>
<dbReference type="InterPro" id="IPR036640">
    <property type="entry name" value="ABC1_TM_sf"/>
</dbReference>
<dbReference type="PROSITE" id="PS50929">
    <property type="entry name" value="ABC_TM1F"/>
    <property type="match status" value="1"/>
</dbReference>
<comment type="subcellular location">
    <subcellularLocation>
        <location evidence="1">Cell membrane</location>
        <topology evidence="1">Multi-pass membrane protein</topology>
    </subcellularLocation>
</comment>
<evidence type="ECO:0000259" key="9">
    <source>
        <dbReference type="PROSITE" id="PS50893"/>
    </source>
</evidence>
<accession>A0A8I1G8N8</accession>
<evidence type="ECO:0000256" key="7">
    <source>
        <dbReference type="SAM" id="MobiDB-lite"/>
    </source>
</evidence>
<organism evidence="12 13">
    <name type="scientific">Idiomarina abyssalis</name>
    <dbReference type="NCBI Taxonomy" id="86102"/>
    <lineage>
        <taxon>Bacteria</taxon>
        <taxon>Pseudomonadati</taxon>
        <taxon>Pseudomonadota</taxon>
        <taxon>Gammaproteobacteria</taxon>
        <taxon>Alteromonadales</taxon>
        <taxon>Idiomarinaceae</taxon>
        <taxon>Idiomarina</taxon>
    </lineage>
</organism>
<evidence type="ECO:0000256" key="2">
    <source>
        <dbReference type="ARBA" id="ARBA00022692"/>
    </source>
</evidence>
<dbReference type="PANTHER" id="PTHR43394:SF1">
    <property type="entry name" value="ATP-BINDING CASSETTE SUB-FAMILY B MEMBER 10, MITOCHONDRIAL"/>
    <property type="match status" value="1"/>
</dbReference>
<dbReference type="Pfam" id="PF00664">
    <property type="entry name" value="ABC_membrane"/>
    <property type="match status" value="1"/>
</dbReference>
<dbReference type="RefSeq" id="WP_199494329.1">
    <property type="nucleotide sequence ID" value="NZ_JAEMOO010000007.1"/>
</dbReference>
<evidence type="ECO:0000256" key="8">
    <source>
        <dbReference type="SAM" id="Phobius"/>
    </source>
</evidence>
<evidence type="ECO:0000256" key="4">
    <source>
        <dbReference type="ARBA" id="ARBA00022840"/>
    </source>
</evidence>
<keyword evidence="2 8" id="KW-0812">Transmembrane</keyword>
<feature type="region of interest" description="Disordered" evidence="7">
    <location>
        <begin position="317"/>
        <end position="336"/>
    </location>
</feature>
<gene>
    <name evidence="11" type="ORF">JHC10_07205</name>
    <name evidence="12" type="ORF">JHC11_06585</name>
</gene>
<keyword evidence="14" id="KW-1185">Reference proteome</keyword>
<dbReference type="SUPFAM" id="SSF90123">
    <property type="entry name" value="ABC transporter transmembrane region"/>
    <property type="match status" value="1"/>
</dbReference>
<dbReference type="InterPro" id="IPR039421">
    <property type="entry name" value="Type_1_exporter"/>
</dbReference>
<feature type="compositionally biased region" description="Basic and acidic residues" evidence="7">
    <location>
        <begin position="317"/>
        <end position="333"/>
    </location>
</feature>
<keyword evidence="5 8" id="KW-1133">Transmembrane helix</keyword>
<evidence type="ECO:0000256" key="3">
    <source>
        <dbReference type="ARBA" id="ARBA00022741"/>
    </source>
</evidence>
<evidence type="ECO:0000313" key="12">
    <source>
        <dbReference type="EMBL" id="MBJ7315655.1"/>
    </source>
</evidence>
<dbReference type="Gene3D" id="1.20.1560.10">
    <property type="entry name" value="ABC transporter type 1, transmembrane domain"/>
    <property type="match status" value="1"/>
</dbReference>
<evidence type="ECO:0000256" key="5">
    <source>
        <dbReference type="ARBA" id="ARBA00022989"/>
    </source>
</evidence>
<dbReference type="PROSITE" id="PS00211">
    <property type="entry name" value="ABC_TRANSPORTER_1"/>
    <property type="match status" value="1"/>
</dbReference>
<keyword evidence="6 8" id="KW-0472">Membrane</keyword>
<dbReference type="SUPFAM" id="SSF52540">
    <property type="entry name" value="P-loop containing nucleoside triphosphate hydrolases"/>
    <property type="match status" value="1"/>
</dbReference>
<sequence length="547" mass="61669">MIKRDWRLLNPWLKQLSSYRSQLVIGIALALATALFGIGLLSLSGWFITAAALYVGFDIYTPGGGIRFFAVARTVSRYFERLLNHDLVLKLQASWRVALFRLLQKIPLHKTLRFRVSDTVQQLTRNLNAMDNLLIRLVMPALVFILASLLLLVFWSFYNTWLSLVLLSGALATGCCAWRLAVKSRKLAVKSLRQQQRLRDNAMNFADSVTELSAWGCYDSQTAKVLNKSKTLEQLEIKQLQLQQRTQWITDVIAQLVALLVLVLALVQFKQGQISAAEVIMLALSALAWQELANELPVQWAGYGNTLAAARRLLESKTSKQSGEPHRSEKPESKGQASFVTIQIKELTVWRQQRPLLEKLNISFKPGLVHWVEGASGIGKSTLAEVLMGLYPDNWIQGEITTQPDVCLRNEASYLTQETEIFDASVRDNLNPKRLSLPESKYWNVLKLVHLDEKIASLADRLDTRIGSRGVKLSGGQLRRLALARVLLQDKPVIILDEPFAGIERHLVKDILERLVAETEDKTWIIISHVSVDEINAEIPVGQRLIL</sequence>
<keyword evidence="4 12" id="KW-0067">ATP-binding</keyword>
<feature type="transmembrane region" description="Helical" evidence="8">
    <location>
        <begin position="21"/>
        <end position="41"/>
    </location>
</feature>
<dbReference type="Proteomes" id="UP000621390">
    <property type="component" value="Unassembled WGS sequence"/>
</dbReference>
<dbReference type="Gene3D" id="3.40.50.300">
    <property type="entry name" value="P-loop containing nucleotide triphosphate hydrolases"/>
    <property type="match status" value="1"/>
</dbReference>
<evidence type="ECO:0000313" key="13">
    <source>
        <dbReference type="Proteomes" id="UP000621390"/>
    </source>
</evidence>
<dbReference type="GO" id="GO:0005886">
    <property type="term" value="C:plasma membrane"/>
    <property type="evidence" value="ECO:0007669"/>
    <property type="project" value="UniProtKB-SubCell"/>
</dbReference>
<feature type="transmembrane region" description="Helical" evidence="8">
    <location>
        <begin position="47"/>
        <end position="70"/>
    </location>
</feature>
<dbReference type="GO" id="GO:0005524">
    <property type="term" value="F:ATP binding"/>
    <property type="evidence" value="ECO:0007669"/>
    <property type="project" value="UniProtKB-KW"/>
</dbReference>
<dbReference type="InterPro" id="IPR003439">
    <property type="entry name" value="ABC_transporter-like_ATP-bd"/>
</dbReference>